<dbReference type="AlphaFoldDB" id="A0A540MXB2"/>
<evidence type="ECO:0000256" key="1">
    <source>
        <dbReference type="SAM" id="MobiDB-lite"/>
    </source>
</evidence>
<proteinExistence type="predicted"/>
<keyword evidence="3" id="KW-1185">Reference proteome</keyword>
<gene>
    <name evidence="2" type="ORF">C1H46_011461</name>
</gene>
<accession>A0A540MXB2</accession>
<evidence type="ECO:0000313" key="3">
    <source>
        <dbReference type="Proteomes" id="UP000315295"/>
    </source>
</evidence>
<comment type="caution">
    <text evidence="2">The sequence shown here is derived from an EMBL/GenBank/DDBJ whole genome shotgun (WGS) entry which is preliminary data.</text>
</comment>
<feature type="region of interest" description="Disordered" evidence="1">
    <location>
        <begin position="45"/>
        <end position="73"/>
    </location>
</feature>
<dbReference type="Proteomes" id="UP000315295">
    <property type="component" value="Unassembled WGS sequence"/>
</dbReference>
<name>A0A540MXB2_MALBA</name>
<sequence length="73" mass="8617">MQFYSNKQHRKLERVGRERERERELQKIKPEFEVANTQGEKGFALRGQIAVGETQKSKKGRRRRAPFEEGGGW</sequence>
<reference evidence="2 3" key="1">
    <citation type="journal article" date="2019" name="G3 (Bethesda)">
        <title>Sequencing of a Wild Apple (Malus baccata) Genome Unravels the Differences Between Cultivated and Wild Apple Species Regarding Disease Resistance and Cold Tolerance.</title>
        <authorList>
            <person name="Chen X."/>
        </authorList>
    </citation>
    <scope>NUCLEOTIDE SEQUENCE [LARGE SCALE GENOMIC DNA]</scope>
    <source>
        <strain evidence="3">cv. Shandingzi</strain>
        <tissue evidence="2">Leaves</tissue>
    </source>
</reference>
<protein>
    <submittedName>
        <fullName evidence="2">Uncharacterized protein</fullName>
    </submittedName>
</protein>
<dbReference type="EMBL" id="VIEB01000164">
    <property type="protein sequence ID" value="TQE02903.1"/>
    <property type="molecule type" value="Genomic_DNA"/>
</dbReference>
<feature type="compositionally biased region" description="Basic and acidic residues" evidence="1">
    <location>
        <begin position="13"/>
        <end position="24"/>
    </location>
</feature>
<evidence type="ECO:0000313" key="2">
    <source>
        <dbReference type="EMBL" id="TQE02903.1"/>
    </source>
</evidence>
<organism evidence="2 3">
    <name type="scientific">Malus baccata</name>
    <name type="common">Siberian crab apple</name>
    <name type="synonym">Pyrus baccata</name>
    <dbReference type="NCBI Taxonomy" id="106549"/>
    <lineage>
        <taxon>Eukaryota</taxon>
        <taxon>Viridiplantae</taxon>
        <taxon>Streptophyta</taxon>
        <taxon>Embryophyta</taxon>
        <taxon>Tracheophyta</taxon>
        <taxon>Spermatophyta</taxon>
        <taxon>Magnoliopsida</taxon>
        <taxon>eudicotyledons</taxon>
        <taxon>Gunneridae</taxon>
        <taxon>Pentapetalae</taxon>
        <taxon>rosids</taxon>
        <taxon>fabids</taxon>
        <taxon>Rosales</taxon>
        <taxon>Rosaceae</taxon>
        <taxon>Amygdaloideae</taxon>
        <taxon>Maleae</taxon>
        <taxon>Malus</taxon>
    </lineage>
</organism>
<feature type="region of interest" description="Disordered" evidence="1">
    <location>
        <begin position="1"/>
        <end position="24"/>
    </location>
</feature>